<organism evidence="5 6">
    <name type="scientific">Thermostaphylospora chromogena</name>
    <dbReference type="NCBI Taxonomy" id="35622"/>
    <lineage>
        <taxon>Bacteria</taxon>
        <taxon>Bacillati</taxon>
        <taxon>Actinomycetota</taxon>
        <taxon>Actinomycetes</taxon>
        <taxon>Streptosporangiales</taxon>
        <taxon>Thermomonosporaceae</taxon>
        <taxon>Thermostaphylospora</taxon>
    </lineage>
</organism>
<dbReference type="PANTHER" id="PTHR30302:SF1">
    <property type="entry name" value="HYDROGENASE 2 MATURATION PROTEASE"/>
    <property type="match status" value="1"/>
</dbReference>
<dbReference type="NCBIfam" id="TIGR00072">
    <property type="entry name" value="hydrog_prot"/>
    <property type="match status" value="1"/>
</dbReference>
<dbReference type="InterPro" id="IPR023430">
    <property type="entry name" value="Pept_HybD-like_dom_sf"/>
</dbReference>
<dbReference type="EMBL" id="FNKK01000002">
    <property type="protein sequence ID" value="SDR20412.1"/>
    <property type="molecule type" value="Genomic_DNA"/>
</dbReference>
<proteinExistence type="inferred from homology"/>
<evidence type="ECO:0000256" key="1">
    <source>
        <dbReference type="ARBA" id="ARBA00006814"/>
    </source>
</evidence>
<dbReference type="PANTHER" id="PTHR30302">
    <property type="entry name" value="HYDROGENASE 1 MATURATION PROTEASE"/>
    <property type="match status" value="1"/>
</dbReference>
<dbReference type="Proteomes" id="UP000217103">
    <property type="component" value="Unassembled WGS sequence"/>
</dbReference>
<keyword evidence="6" id="KW-1185">Reference proteome</keyword>
<dbReference type="Pfam" id="PF01750">
    <property type="entry name" value="HycI"/>
    <property type="match status" value="1"/>
</dbReference>
<accession>A0A1H1H4I4</accession>
<keyword evidence="3" id="KW-0064">Aspartyl protease</keyword>
<dbReference type="OrthoDB" id="3828930at2"/>
<keyword evidence="4" id="KW-0378">Hydrolase</keyword>
<dbReference type="GO" id="GO:0008047">
    <property type="term" value="F:enzyme activator activity"/>
    <property type="evidence" value="ECO:0007669"/>
    <property type="project" value="InterPro"/>
</dbReference>
<dbReference type="Gene3D" id="3.40.50.1450">
    <property type="entry name" value="HybD-like"/>
    <property type="match status" value="1"/>
</dbReference>
<dbReference type="PRINTS" id="PR00446">
    <property type="entry name" value="HYDRGNUPTAKE"/>
</dbReference>
<comment type="similarity">
    <text evidence="1">Belongs to the peptidase A31 family.</text>
</comment>
<dbReference type="AlphaFoldDB" id="A0A1H1H4I4"/>
<sequence length="184" mass="19075">MDADLGDQTAAGRGRRVLVAGVGNVFLGDDGFGVAVAERLAQVPLPPAVRVADYGIRGVHLAYDILDDRPDTLIIVDAVPLEEAPGTLAVMEVDHGGDEEAVPAVDGHGLDPRSVLRLVRELGGRLRRVLVVGCRPAVLEESMGLSPAVAEAVDRAVPLVADLARAHVAGPAASAQTARETGME</sequence>
<gene>
    <name evidence="5" type="ORF">SAMN04489764_4058</name>
</gene>
<evidence type="ECO:0000256" key="2">
    <source>
        <dbReference type="ARBA" id="ARBA00022670"/>
    </source>
</evidence>
<dbReference type="InterPro" id="IPR000671">
    <property type="entry name" value="Peptidase_A31"/>
</dbReference>
<keyword evidence="2 5" id="KW-0645">Protease</keyword>
<evidence type="ECO:0000313" key="5">
    <source>
        <dbReference type="EMBL" id="SDR20412.1"/>
    </source>
</evidence>
<dbReference type="RefSeq" id="WP_093261044.1">
    <property type="nucleotide sequence ID" value="NZ_FNKK01000002.1"/>
</dbReference>
<dbReference type="GO" id="GO:0004190">
    <property type="term" value="F:aspartic-type endopeptidase activity"/>
    <property type="evidence" value="ECO:0007669"/>
    <property type="project" value="UniProtKB-KW"/>
</dbReference>
<evidence type="ECO:0000256" key="4">
    <source>
        <dbReference type="ARBA" id="ARBA00022801"/>
    </source>
</evidence>
<evidence type="ECO:0000256" key="3">
    <source>
        <dbReference type="ARBA" id="ARBA00022750"/>
    </source>
</evidence>
<protein>
    <submittedName>
        <fullName evidence="5">Hydrogenase maturation protease</fullName>
    </submittedName>
</protein>
<dbReference type="STRING" id="35622.SAMN04489764_4058"/>
<dbReference type="GO" id="GO:0016485">
    <property type="term" value="P:protein processing"/>
    <property type="evidence" value="ECO:0007669"/>
    <property type="project" value="TreeGrafter"/>
</dbReference>
<evidence type="ECO:0000313" key="6">
    <source>
        <dbReference type="Proteomes" id="UP000217103"/>
    </source>
</evidence>
<name>A0A1H1H4I4_9ACTN</name>
<reference evidence="5 6" key="1">
    <citation type="submission" date="2016-10" db="EMBL/GenBank/DDBJ databases">
        <authorList>
            <person name="de Groot N.N."/>
        </authorList>
    </citation>
    <scope>NUCLEOTIDE SEQUENCE [LARGE SCALE GENOMIC DNA]</scope>
    <source>
        <strain evidence="5 6">DSM 43794</strain>
    </source>
</reference>
<dbReference type="SUPFAM" id="SSF53163">
    <property type="entry name" value="HybD-like"/>
    <property type="match status" value="1"/>
</dbReference>